<evidence type="ECO:0008006" key="3">
    <source>
        <dbReference type="Google" id="ProtNLM"/>
    </source>
</evidence>
<dbReference type="Gene3D" id="3.10.129.10">
    <property type="entry name" value="Hotdog Thioesterase"/>
    <property type="match status" value="1"/>
</dbReference>
<reference evidence="1" key="1">
    <citation type="journal article" date="2017" name="Nature">
        <title>The genome of Chenopodium quinoa.</title>
        <authorList>
            <person name="Jarvis D.E."/>
            <person name="Ho Y.S."/>
            <person name="Lightfoot D.J."/>
            <person name="Schmoeckel S.M."/>
            <person name="Li B."/>
            <person name="Borm T.J.A."/>
            <person name="Ohyanagi H."/>
            <person name="Mineta K."/>
            <person name="Michell C.T."/>
            <person name="Saber N."/>
            <person name="Kharbatia N.M."/>
            <person name="Rupper R.R."/>
            <person name="Sharp A.R."/>
            <person name="Dally N."/>
            <person name="Boughton B.A."/>
            <person name="Woo Y.H."/>
            <person name="Gao G."/>
            <person name="Schijlen E.G.W.M."/>
            <person name="Guo X."/>
            <person name="Momin A.A."/>
            <person name="Negrao S."/>
            <person name="Al-Babili S."/>
            <person name="Gehring C."/>
            <person name="Roessner U."/>
            <person name="Jung C."/>
            <person name="Murphy K."/>
            <person name="Arold S.T."/>
            <person name="Gojobori T."/>
            <person name="van der Linden C.G."/>
            <person name="van Loo E.N."/>
            <person name="Jellen E.N."/>
            <person name="Maughan P.J."/>
            <person name="Tester M."/>
        </authorList>
    </citation>
    <scope>NUCLEOTIDE SEQUENCE [LARGE SCALE GENOMIC DNA]</scope>
    <source>
        <strain evidence="1">cv. PI 614886</strain>
    </source>
</reference>
<dbReference type="PANTHER" id="PTHR21660">
    <property type="entry name" value="THIOESTERASE SUPERFAMILY MEMBER-RELATED"/>
    <property type="match status" value="1"/>
</dbReference>
<dbReference type="EnsemblPlants" id="AUR62001693-RA">
    <property type="protein sequence ID" value="AUR62001693-RA:cds"/>
    <property type="gene ID" value="AUR62001693"/>
</dbReference>
<dbReference type="GO" id="GO:0047617">
    <property type="term" value="F:fatty acyl-CoA hydrolase activity"/>
    <property type="evidence" value="ECO:0007669"/>
    <property type="project" value="InterPro"/>
</dbReference>
<dbReference type="SUPFAM" id="SSF54637">
    <property type="entry name" value="Thioesterase/thiol ester dehydrase-isomerase"/>
    <property type="match status" value="1"/>
</dbReference>
<protein>
    <recommendedName>
        <fullName evidence="3">Thioesterase domain-containing protein</fullName>
    </recommendedName>
</protein>
<proteinExistence type="predicted"/>
<dbReference type="Gramene" id="AUR62001693-RA">
    <property type="protein sequence ID" value="AUR62001693-RA:cds"/>
    <property type="gene ID" value="AUR62001693"/>
</dbReference>
<dbReference type="Proteomes" id="UP000596660">
    <property type="component" value="Unplaced"/>
</dbReference>
<organism evidence="1 2">
    <name type="scientific">Chenopodium quinoa</name>
    <name type="common">Quinoa</name>
    <dbReference type="NCBI Taxonomy" id="63459"/>
    <lineage>
        <taxon>Eukaryota</taxon>
        <taxon>Viridiplantae</taxon>
        <taxon>Streptophyta</taxon>
        <taxon>Embryophyta</taxon>
        <taxon>Tracheophyta</taxon>
        <taxon>Spermatophyta</taxon>
        <taxon>Magnoliopsida</taxon>
        <taxon>eudicotyledons</taxon>
        <taxon>Gunneridae</taxon>
        <taxon>Pentapetalae</taxon>
        <taxon>Caryophyllales</taxon>
        <taxon>Chenopodiaceae</taxon>
        <taxon>Chenopodioideae</taxon>
        <taxon>Atripliceae</taxon>
        <taxon>Chenopodium</taxon>
    </lineage>
</organism>
<dbReference type="PANTHER" id="PTHR21660:SF8">
    <property type="entry name" value="OS02G0521700 PROTEIN"/>
    <property type="match status" value="1"/>
</dbReference>
<dbReference type="AlphaFoldDB" id="A0A803KRN6"/>
<evidence type="ECO:0000313" key="1">
    <source>
        <dbReference type="EnsemblPlants" id="AUR62001693-RA:cds"/>
    </source>
</evidence>
<dbReference type="CDD" id="cd03443">
    <property type="entry name" value="PaaI_thioesterase"/>
    <property type="match status" value="1"/>
</dbReference>
<accession>A0A803KRN6</accession>
<dbReference type="SMR" id="A0A803KRN6"/>
<reference evidence="1" key="2">
    <citation type="submission" date="2021-03" db="UniProtKB">
        <authorList>
            <consortium name="EnsemblPlants"/>
        </authorList>
    </citation>
    <scope>IDENTIFICATION</scope>
</reference>
<dbReference type="InterPro" id="IPR029069">
    <property type="entry name" value="HotDog_dom_sf"/>
</dbReference>
<sequence length="178" mass="19566">MEKAKGTIEASKEESEIVSKLDVHPHRPHLDFSFYEDFTLRGISVDRVEPQLVVCSFKVPPRLTDRNGNLASGAIANLVDELGAVVIYREGLPMNVSVTMSISYVSTANVDVCVTSILELLVIVYHADHTLDELEVTSRLLGRKGFVFGTTVVLKNKATGETIAEGRHTLFSKHASKI</sequence>
<name>A0A803KRN6_CHEQI</name>
<dbReference type="OMA" id="PRNTFPC"/>
<dbReference type="InterPro" id="IPR039298">
    <property type="entry name" value="ACOT13"/>
</dbReference>
<keyword evidence="2" id="KW-1185">Reference proteome</keyword>
<evidence type="ECO:0000313" key="2">
    <source>
        <dbReference type="Proteomes" id="UP000596660"/>
    </source>
</evidence>